<dbReference type="Proteomes" id="UP000821845">
    <property type="component" value="Chromosome 3"/>
</dbReference>
<proteinExistence type="predicted"/>
<protein>
    <submittedName>
        <fullName evidence="1">Uncharacterized protein</fullName>
    </submittedName>
</protein>
<evidence type="ECO:0000313" key="1">
    <source>
        <dbReference type="EMBL" id="KAH6937371.1"/>
    </source>
</evidence>
<sequence>MSPYVPLFVQVLAEWIILDRAVALLIAETRNDFAGLGSARDSHLCAARLELASSMLCHVDLDNCAPTWSTMTSHAALMTSWTEPIKSRTDASSLSGHGSTALMMSPYVPPFVQIFAAVRNNPAKCH</sequence>
<gene>
    <name evidence="1" type="ORF">HPB50_027267</name>
</gene>
<dbReference type="EMBL" id="CM023483">
    <property type="protein sequence ID" value="KAH6937371.1"/>
    <property type="molecule type" value="Genomic_DNA"/>
</dbReference>
<evidence type="ECO:0000313" key="2">
    <source>
        <dbReference type="Proteomes" id="UP000821845"/>
    </source>
</evidence>
<reference evidence="1" key="1">
    <citation type="submission" date="2020-05" db="EMBL/GenBank/DDBJ databases">
        <title>Large-scale comparative analyses of tick genomes elucidate their genetic diversity and vector capacities.</title>
        <authorList>
            <person name="Jia N."/>
            <person name="Wang J."/>
            <person name="Shi W."/>
            <person name="Du L."/>
            <person name="Sun Y."/>
            <person name="Zhan W."/>
            <person name="Jiang J."/>
            <person name="Wang Q."/>
            <person name="Zhang B."/>
            <person name="Ji P."/>
            <person name="Sakyi L.B."/>
            <person name="Cui X."/>
            <person name="Yuan T."/>
            <person name="Jiang B."/>
            <person name="Yang W."/>
            <person name="Lam T.T.-Y."/>
            <person name="Chang Q."/>
            <person name="Ding S."/>
            <person name="Wang X."/>
            <person name="Zhu J."/>
            <person name="Ruan X."/>
            <person name="Zhao L."/>
            <person name="Wei J."/>
            <person name="Que T."/>
            <person name="Du C."/>
            <person name="Cheng J."/>
            <person name="Dai P."/>
            <person name="Han X."/>
            <person name="Huang E."/>
            <person name="Gao Y."/>
            <person name="Liu J."/>
            <person name="Shao H."/>
            <person name="Ye R."/>
            <person name="Li L."/>
            <person name="Wei W."/>
            <person name="Wang X."/>
            <person name="Wang C."/>
            <person name="Yang T."/>
            <person name="Huo Q."/>
            <person name="Li W."/>
            <person name="Guo W."/>
            <person name="Chen H."/>
            <person name="Zhou L."/>
            <person name="Ni X."/>
            <person name="Tian J."/>
            <person name="Zhou Y."/>
            <person name="Sheng Y."/>
            <person name="Liu T."/>
            <person name="Pan Y."/>
            <person name="Xia L."/>
            <person name="Li J."/>
            <person name="Zhao F."/>
            <person name="Cao W."/>
        </authorList>
    </citation>
    <scope>NUCLEOTIDE SEQUENCE</scope>
    <source>
        <strain evidence="1">Hyas-2018</strain>
    </source>
</reference>
<keyword evidence="2" id="KW-1185">Reference proteome</keyword>
<comment type="caution">
    <text evidence="1">The sequence shown here is derived from an EMBL/GenBank/DDBJ whole genome shotgun (WGS) entry which is preliminary data.</text>
</comment>
<organism evidence="1 2">
    <name type="scientific">Hyalomma asiaticum</name>
    <name type="common">Tick</name>
    <dbReference type="NCBI Taxonomy" id="266040"/>
    <lineage>
        <taxon>Eukaryota</taxon>
        <taxon>Metazoa</taxon>
        <taxon>Ecdysozoa</taxon>
        <taxon>Arthropoda</taxon>
        <taxon>Chelicerata</taxon>
        <taxon>Arachnida</taxon>
        <taxon>Acari</taxon>
        <taxon>Parasitiformes</taxon>
        <taxon>Ixodida</taxon>
        <taxon>Ixodoidea</taxon>
        <taxon>Ixodidae</taxon>
        <taxon>Hyalomminae</taxon>
        <taxon>Hyalomma</taxon>
    </lineage>
</organism>
<accession>A0ACB7STV5</accession>
<name>A0ACB7STV5_HYAAI</name>